<evidence type="ECO:0000313" key="3">
    <source>
        <dbReference type="EMBL" id="MFF8278601.1"/>
    </source>
</evidence>
<reference evidence="3 4" key="1">
    <citation type="submission" date="2024-10" db="EMBL/GenBank/DDBJ databases">
        <title>The Natural Products Discovery Center: Release of the First 8490 Sequenced Strains for Exploring Actinobacteria Biosynthetic Diversity.</title>
        <authorList>
            <person name="Kalkreuter E."/>
            <person name="Kautsar S.A."/>
            <person name="Yang D."/>
            <person name="Bader C.D."/>
            <person name="Teijaro C.N."/>
            <person name="Fluegel L."/>
            <person name="Davis C.M."/>
            <person name="Simpson J.R."/>
            <person name="Lauterbach L."/>
            <person name="Steele A.D."/>
            <person name="Gui C."/>
            <person name="Meng S."/>
            <person name="Li G."/>
            <person name="Viehrig K."/>
            <person name="Ye F."/>
            <person name="Su P."/>
            <person name="Kiefer A.F."/>
            <person name="Nichols A."/>
            <person name="Cepeda A.J."/>
            <person name="Yan W."/>
            <person name="Fan B."/>
            <person name="Jiang Y."/>
            <person name="Adhikari A."/>
            <person name="Zheng C.-J."/>
            <person name="Schuster L."/>
            <person name="Cowan T.M."/>
            <person name="Smanski M.J."/>
            <person name="Chevrette M.G."/>
            <person name="De Carvalho L.P.S."/>
            <person name="Shen B."/>
        </authorList>
    </citation>
    <scope>NUCLEOTIDE SEQUENCE [LARGE SCALE GENOMIC DNA]</scope>
    <source>
        <strain evidence="3 4">NPDC015755</strain>
    </source>
</reference>
<evidence type="ECO:0000256" key="1">
    <source>
        <dbReference type="SAM" id="MobiDB-lite"/>
    </source>
</evidence>
<gene>
    <name evidence="3" type="ORF">ACF05T_21205</name>
</gene>
<accession>A0ABW6YFI1</accession>
<evidence type="ECO:0000313" key="4">
    <source>
        <dbReference type="Proteomes" id="UP001603013"/>
    </source>
</evidence>
<proteinExistence type="predicted"/>
<keyword evidence="4" id="KW-1185">Reference proteome</keyword>
<sequence length="158" mass="15284">MTALASAAVAAPASAAEAPVVVPLQGLEPAIPMDAPTVASGVPLPAPGGHTGFHPGHSGALSDVNVPHVPLSSTLPGTVVDAPLPEVIDGSEPGKALFTSPRSPLKAATPGATVGNPVGMPSADRFGMPELSAPNVGVLAPALNGVLEPQLGLAAPTV</sequence>
<evidence type="ECO:0000256" key="2">
    <source>
        <dbReference type="SAM" id="SignalP"/>
    </source>
</evidence>
<comment type="caution">
    <text evidence="3">The sequence shown here is derived from an EMBL/GenBank/DDBJ whole genome shotgun (WGS) entry which is preliminary data.</text>
</comment>
<keyword evidence="2" id="KW-0732">Signal</keyword>
<dbReference type="EMBL" id="JBIBSM010000011">
    <property type="protein sequence ID" value="MFF8278601.1"/>
    <property type="molecule type" value="Genomic_DNA"/>
</dbReference>
<feature type="region of interest" description="Disordered" evidence="1">
    <location>
        <begin position="42"/>
        <end position="65"/>
    </location>
</feature>
<dbReference type="Proteomes" id="UP001603013">
    <property type="component" value="Unassembled WGS sequence"/>
</dbReference>
<protein>
    <recommendedName>
        <fullName evidence="5">ATP-binding protein</fullName>
    </recommendedName>
</protein>
<name>A0ABW6YFI1_9ACTN</name>
<feature type="region of interest" description="Disordered" evidence="1">
    <location>
        <begin position="91"/>
        <end position="116"/>
    </location>
</feature>
<feature type="chain" id="PRO_5046992064" description="ATP-binding protein" evidence="2">
    <location>
        <begin position="16"/>
        <end position="158"/>
    </location>
</feature>
<dbReference type="RefSeq" id="WP_391935724.1">
    <property type="nucleotide sequence ID" value="NZ_JBIBSM010000011.1"/>
</dbReference>
<organism evidence="3 4">
    <name type="scientific">Streptomyces lateritius</name>
    <dbReference type="NCBI Taxonomy" id="67313"/>
    <lineage>
        <taxon>Bacteria</taxon>
        <taxon>Bacillati</taxon>
        <taxon>Actinomycetota</taxon>
        <taxon>Actinomycetes</taxon>
        <taxon>Kitasatosporales</taxon>
        <taxon>Streptomycetaceae</taxon>
        <taxon>Streptomyces</taxon>
    </lineage>
</organism>
<feature type="signal peptide" evidence="2">
    <location>
        <begin position="1"/>
        <end position="15"/>
    </location>
</feature>
<evidence type="ECO:0008006" key="5">
    <source>
        <dbReference type="Google" id="ProtNLM"/>
    </source>
</evidence>